<reference evidence="1 2" key="1">
    <citation type="submission" date="2005-09" db="EMBL/GenBank/DDBJ databases">
        <authorList>
            <person name="Mural R.J."/>
            <person name="Li P.W."/>
            <person name="Adams M.D."/>
            <person name="Amanatides P.G."/>
            <person name="Baden-Tillson H."/>
            <person name="Barnstead M."/>
            <person name="Chin S.H."/>
            <person name="Dew I."/>
            <person name="Evans C.A."/>
            <person name="Ferriera S."/>
            <person name="Flanigan M."/>
            <person name="Fosler C."/>
            <person name="Glodek A."/>
            <person name="Gu Z."/>
            <person name="Holt R.A."/>
            <person name="Jennings D."/>
            <person name="Kraft C.L."/>
            <person name="Lu F."/>
            <person name="Nguyen T."/>
            <person name="Nusskern D.R."/>
            <person name="Pfannkoch C.M."/>
            <person name="Sitter C."/>
            <person name="Sutton G.G."/>
            <person name="Venter J.C."/>
            <person name="Wang Z."/>
            <person name="Woodage T."/>
            <person name="Zheng X.H."/>
            <person name="Zhong F."/>
        </authorList>
    </citation>
    <scope>NUCLEOTIDE SEQUENCE [LARGE SCALE GENOMIC DNA]</scope>
    <source>
        <strain>BN</strain>
        <strain evidence="2">Sprague-Dawley</strain>
    </source>
</reference>
<evidence type="ECO:0000313" key="2">
    <source>
        <dbReference type="Proteomes" id="UP000234681"/>
    </source>
</evidence>
<gene>
    <name evidence="1" type="ORF">rCG_59730</name>
</gene>
<name>A6HRI6_RAT</name>
<protein>
    <submittedName>
        <fullName evidence="1">RCG59730</fullName>
    </submittedName>
</protein>
<dbReference type="Proteomes" id="UP000234681">
    <property type="component" value="Chromosome 7"/>
</dbReference>
<accession>A6HRI6</accession>
<evidence type="ECO:0000313" key="1">
    <source>
        <dbReference type="EMBL" id="EDM16236.1"/>
    </source>
</evidence>
<sequence>MYAYKDVLVCVYTTKTSRIINKYCVHCEAVSLSPRVSKFGRFP</sequence>
<dbReference type="AlphaFoldDB" id="A6HRI6"/>
<organism evidence="1 2">
    <name type="scientific">Rattus norvegicus</name>
    <name type="common">Rat</name>
    <dbReference type="NCBI Taxonomy" id="10116"/>
    <lineage>
        <taxon>Eukaryota</taxon>
        <taxon>Metazoa</taxon>
        <taxon>Chordata</taxon>
        <taxon>Craniata</taxon>
        <taxon>Vertebrata</taxon>
        <taxon>Euteleostomi</taxon>
        <taxon>Mammalia</taxon>
        <taxon>Eutheria</taxon>
        <taxon>Euarchontoglires</taxon>
        <taxon>Glires</taxon>
        <taxon>Rodentia</taxon>
        <taxon>Myomorpha</taxon>
        <taxon>Muroidea</taxon>
        <taxon>Muridae</taxon>
        <taxon>Murinae</taxon>
        <taxon>Rattus</taxon>
    </lineage>
</organism>
<dbReference type="EMBL" id="CH473950">
    <property type="protein sequence ID" value="EDM16236.1"/>
    <property type="molecule type" value="Genomic_DNA"/>
</dbReference>
<proteinExistence type="predicted"/>